<dbReference type="EMBL" id="KZ107858">
    <property type="protein sequence ID" value="OSS44305.1"/>
    <property type="molecule type" value="Genomic_DNA"/>
</dbReference>
<protein>
    <submittedName>
        <fullName evidence="1">Uncharacterized protein</fullName>
    </submittedName>
</protein>
<gene>
    <name evidence="1" type="ORF">B5807_10965</name>
</gene>
<evidence type="ECO:0000313" key="2">
    <source>
        <dbReference type="Proteomes" id="UP000193240"/>
    </source>
</evidence>
<sequence length="93" mass="11007">MSIDYPLVELEGSLFIDIISKLFIFWRIELFMLNVVNTLDDSFELVDLRFYKVRYYLSDPYRCPQDQPMTIYGNLNSPTYSFYIKDKVVSAPA</sequence>
<keyword evidence="2" id="KW-1185">Reference proteome</keyword>
<name>A0A1Y2LKF2_EPING</name>
<proteinExistence type="predicted"/>
<dbReference type="AlphaFoldDB" id="A0A1Y2LKF2"/>
<organism evidence="1 2">
    <name type="scientific">Epicoccum nigrum</name>
    <name type="common">Soil fungus</name>
    <name type="synonym">Epicoccum purpurascens</name>
    <dbReference type="NCBI Taxonomy" id="105696"/>
    <lineage>
        <taxon>Eukaryota</taxon>
        <taxon>Fungi</taxon>
        <taxon>Dikarya</taxon>
        <taxon>Ascomycota</taxon>
        <taxon>Pezizomycotina</taxon>
        <taxon>Dothideomycetes</taxon>
        <taxon>Pleosporomycetidae</taxon>
        <taxon>Pleosporales</taxon>
        <taxon>Pleosporineae</taxon>
        <taxon>Didymellaceae</taxon>
        <taxon>Epicoccum</taxon>
    </lineage>
</organism>
<dbReference type="Proteomes" id="UP000193240">
    <property type="component" value="Unassembled WGS sequence"/>
</dbReference>
<dbReference type="InParanoid" id="A0A1Y2LKF2"/>
<evidence type="ECO:0000313" key="1">
    <source>
        <dbReference type="EMBL" id="OSS44305.1"/>
    </source>
</evidence>
<reference evidence="1 2" key="1">
    <citation type="journal article" date="2017" name="Genome Announc.">
        <title>Genome sequence of the saprophytic ascomycete Epicoccum nigrum ICMP 19927 strain isolated from New Zealand.</title>
        <authorList>
            <person name="Fokin M."/>
            <person name="Fleetwood D."/>
            <person name="Weir B.S."/>
            <person name="Villas-Boas S.G."/>
        </authorList>
    </citation>
    <scope>NUCLEOTIDE SEQUENCE [LARGE SCALE GENOMIC DNA]</scope>
    <source>
        <strain evidence="1 2">ICMP 19927</strain>
    </source>
</reference>
<accession>A0A1Y2LKF2</accession>